<name>A0A0E9QGT1_ANGAN</name>
<dbReference type="AlphaFoldDB" id="A0A0E9QGT1"/>
<evidence type="ECO:0000313" key="1">
    <source>
        <dbReference type="EMBL" id="JAH15984.1"/>
    </source>
</evidence>
<protein>
    <submittedName>
        <fullName evidence="1">Uncharacterized protein</fullName>
    </submittedName>
</protein>
<dbReference type="EMBL" id="GBXM01092593">
    <property type="protein sequence ID" value="JAH15984.1"/>
    <property type="molecule type" value="Transcribed_RNA"/>
</dbReference>
<sequence>MSLTIIHLCFANSAWFFFWFFCAELRPWSHTLFEIL</sequence>
<proteinExistence type="predicted"/>
<reference evidence="1" key="2">
    <citation type="journal article" date="2015" name="Fish Shellfish Immunol.">
        <title>Early steps in the European eel (Anguilla anguilla)-Vibrio vulnificus interaction in the gills: Role of the RtxA13 toxin.</title>
        <authorList>
            <person name="Callol A."/>
            <person name="Pajuelo D."/>
            <person name="Ebbesson L."/>
            <person name="Teles M."/>
            <person name="MacKenzie S."/>
            <person name="Amaro C."/>
        </authorList>
    </citation>
    <scope>NUCLEOTIDE SEQUENCE</scope>
</reference>
<accession>A0A0E9QGT1</accession>
<organism evidence="1">
    <name type="scientific">Anguilla anguilla</name>
    <name type="common">European freshwater eel</name>
    <name type="synonym">Muraena anguilla</name>
    <dbReference type="NCBI Taxonomy" id="7936"/>
    <lineage>
        <taxon>Eukaryota</taxon>
        <taxon>Metazoa</taxon>
        <taxon>Chordata</taxon>
        <taxon>Craniata</taxon>
        <taxon>Vertebrata</taxon>
        <taxon>Euteleostomi</taxon>
        <taxon>Actinopterygii</taxon>
        <taxon>Neopterygii</taxon>
        <taxon>Teleostei</taxon>
        <taxon>Anguilliformes</taxon>
        <taxon>Anguillidae</taxon>
        <taxon>Anguilla</taxon>
    </lineage>
</organism>
<reference evidence="1" key="1">
    <citation type="submission" date="2014-11" db="EMBL/GenBank/DDBJ databases">
        <authorList>
            <person name="Amaro Gonzalez C."/>
        </authorList>
    </citation>
    <scope>NUCLEOTIDE SEQUENCE</scope>
</reference>